<evidence type="ECO:0000256" key="2">
    <source>
        <dbReference type="ARBA" id="ARBA00010617"/>
    </source>
</evidence>
<organism evidence="9 10">
    <name type="scientific">Plectus sambesii</name>
    <dbReference type="NCBI Taxonomy" id="2011161"/>
    <lineage>
        <taxon>Eukaryota</taxon>
        <taxon>Metazoa</taxon>
        <taxon>Ecdysozoa</taxon>
        <taxon>Nematoda</taxon>
        <taxon>Chromadorea</taxon>
        <taxon>Plectida</taxon>
        <taxon>Plectina</taxon>
        <taxon>Plectoidea</taxon>
        <taxon>Plectidae</taxon>
        <taxon>Plectus</taxon>
    </lineage>
</organism>
<keyword evidence="7 8" id="KW-0503">Monooxygenase</keyword>
<proteinExistence type="inferred from homology"/>
<dbReference type="WBParaSite" id="PSAMB.scaffold9403size5019.g32414.t1">
    <property type="protein sequence ID" value="PSAMB.scaffold9403size5019.g32414.t1"/>
    <property type="gene ID" value="PSAMB.scaffold9403size5019.g32414"/>
</dbReference>
<dbReference type="PANTHER" id="PTHR24292">
    <property type="entry name" value="CYTOCHROME P450"/>
    <property type="match status" value="1"/>
</dbReference>
<dbReference type="Pfam" id="PF00067">
    <property type="entry name" value="p450"/>
    <property type="match status" value="1"/>
</dbReference>
<dbReference type="GO" id="GO:0004497">
    <property type="term" value="F:monooxygenase activity"/>
    <property type="evidence" value="ECO:0007669"/>
    <property type="project" value="UniProtKB-KW"/>
</dbReference>
<evidence type="ECO:0000313" key="9">
    <source>
        <dbReference type="Proteomes" id="UP000887566"/>
    </source>
</evidence>
<comment type="similarity">
    <text evidence="2 8">Belongs to the cytochrome P450 family.</text>
</comment>
<evidence type="ECO:0000256" key="1">
    <source>
        <dbReference type="ARBA" id="ARBA00001971"/>
    </source>
</evidence>
<keyword evidence="5 8" id="KW-0560">Oxidoreductase</keyword>
<dbReference type="InterPro" id="IPR036396">
    <property type="entry name" value="Cyt_P450_sf"/>
</dbReference>
<evidence type="ECO:0000256" key="8">
    <source>
        <dbReference type="RuleBase" id="RU000461"/>
    </source>
</evidence>
<dbReference type="GO" id="GO:0005506">
    <property type="term" value="F:iron ion binding"/>
    <property type="evidence" value="ECO:0007669"/>
    <property type="project" value="InterPro"/>
</dbReference>
<accession>A0A914XNT9</accession>
<keyword evidence="3 8" id="KW-0349">Heme</keyword>
<dbReference type="InterPro" id="IPR001128">
    <property type="entry name" value="Cyt_P450"/>
</dbReference>
<protein>
    <submittedName>
        <fullName evidence="10">Cytochrome P450</fullName>
    </submittedName>
</protein>
<dbReference type="PROSITE" id="PS00086">
    <property type="entry name" value="CYTOCHROME_P450"/>
    <property type="match status" value="1"/>
</dbReference>
<keyword evidence="6 8" id="KW-0408">Iron</keyword>
<dbReference type="AlphaFoldDB" id="A0A914XNT9"/>
<reference evidence="10" key="1">
    <citation type="submission" date="2022-11" db="UniProtKB">
        <authorList>
            <consortium name="WormBaseParasite"/>
        </authorList>
    </citation>
    <scope>IDENTIFICATION</scope>
</reference>
<dbReference type="SUPFAM" id="SSF48264">
    <property type="entry name" value="Cytochrome P450"/>
    <property type="match status" value="1"/>
</dbReference>
<dbReference type="InterPro" id="IPR050476">
    <property type="entry name" value="Insect_CytP450_Detox"/>
</dbReference>
<dbReference type="GO" id="GO:0020037">
    <property type="term" value="F:heme binding"/>
    <property type="evidence" value="ECO:0007669"/>
    <property type="project" value="InterPro"/>
</dbReference>
<dbReference type="Proteomes" id="UP000887566">
    <property type="component" value="Unplaced"/>
</dbReference>
<evidence type="ECO:0000256" key="5">
    <source>
        <dbReference type="ARBA" id="ARBA00023002"/>
    </source>
</evidence>
<evidence type="ECO:0000256" key="3">
    <source>
        <dbReference type="ARBA" id="ARBA00022617"/>
    </source>
</evidence>
<evidence type="ECO:0000256" key="4">
    <source>
        <dbReference type="ARBA" id="ARBA00022723"/>
    </source>
</evidence>
<keyword evidence="9" id="KW-1185">Reference proteome</keyword>
<keyword evidence="4 8" id="KW-0479">Metal-binding</keyword>
<evidence type="ECO:0000256" key="6">
    <source>
        <dbReference type="ARBA" id="ARBA00023004"/>
    </source>
</evidence>
<sequence length="94" mass="10796">MRQSASKDDSAFFYQFTFTDGKTYDPLTWMPFGIGPRNCVGMRFAETEFKATLIELIRSYRLELSAESEDPLKVVQVAILLRPMNGVVLKILKR</sequence>
<dbReference type="PANTHER" id="PTHR24292:SF102">
    <property type="entry name" value="CYTOCHROME P450 FAMILY-RELATED"/>
    <property type="match status" value="1"/>
</dbReference>
<name>A0A914XNT9_9BILA</name>
<evidence type="ECO:0000256" key="7">
    <source>
        <dbReference type="ARBA" id="ARBA00023033"/>
    </source>
</evidence>
<dbReference type="Gene3D" id="1.10.630.10">
    <property type="entry name" value="Cytochrome P450"/>
    <property type="match status" value="1"/>
</dbReference>
<evidence type="ECO:0000313" key="10">
    <source>
        <dbReference type="WBParaSite" id="PSAMB.scaffold9403size5019.g32414.t1"/>
    </source>
</evidence>
<dbReference type="GO" id="GO:0016705">
    <property type="term" value="F:oxidoreductase activity, acting on paired donors, with incorporation or reduction of molecular oxygen"/>
    <property type="evidence" value="ECO:0007669"/>
    <property type="project" value="InterPro"/>
</dbReference>
<dbReference type="InterPro" id="IPR017972">
    <property type="entry name" value="Cyt_P450_CS"/>
</dbReference>
<comment type="cofactor">
    <cofactor evidence="1">
        <name>heme</name>
        <dbReference type="ChEBI" id="CHEBI:30413"/>
    </cofactor>
</comment>